<dbReference type="Gene3D" id="1.10.510.10">
    <property type="entry name" value="Transferase(Phosphotransferase) domain 1"/>
    <property type="match status" value="1"/>
</dbReference>
<dbReference type="CDD" id="cd14014">
    <property type="entry name" value="STKc_PknB_like"/>
    <property type="match status" value="1"/>
</dbReference>
<dbReference type="GO" id="GO:0004674">
    <property type="term" value="F:protein serine/threonine kinase activity"/>
    <property type="evidence" value="ECO:0007669"/>
    <property type="project" value="TreeGrafter"/>
</dbReference>
<keyword evidence="4 5" id="KW-0067">ATP-binding</keyword>
<dbReference type="InterPro" id="IPR008271">
    <property type="entry name" value="Ser/Thr_kinase_AS"/>
</dbReference>
<evidence type="ECO:0000313" key="7">
    <source>
        <dbReference type="EMBL" id="QOY85887.1"/>
    </source>
</evidence>
<dbReference type="Gene3D" id="3.30.200.20">
    <property type="entry name" value="Phosphorylase Kinase, domain 1"/>
    <property type="match status" value="1"/>
</dbReference>
<dbReference type="PANTHER" id="PTHR43289">
    <property type="entry name" value="MITOGEN-ACTIVATED PROTEIN KINASE KINASE KINASE 20-RELATED"/>
    <property type="match status" value="1"/>
</dbReference>
<evidence type="ECO:0000256" key="4">
    <source>
        <dbReference type="ARBA" id="ARBA00022840"/>
    </source>
</evidence>
<evidence type="ECO:0000259" key="6">
    <source>
        <dbReference type="PROSITE" id="PS50011"/>
    </source>
</evidence>
<feature type="binding site" evidence="5">
    <location>
        <position position="99"/>
    </location>
    <ligand>
        <name>ATP</name>
        <dbReference type="ChEBI" id="CHEBI:30616"/>
    </ligand>
</feature>
<name>A0A7S7NLL3_PALFE</name>
<accession>A0A7S7NLL3</accession>
<dbReference type="Pfam" id="PF00069">
    <property type="entry name" value="Pkinase"/>
    <property type="match status" value="1"/>
</dbReference>
<dbReference type="PROSITE" id="PS50011">
    <property type="entry name" value="PROTEIN_KINASE_DOM"/>
    <property type="match status" value="1"/>
</dbReference>
<dbReference type="PANTHER" id="PTHR43289:SF6">
    <property type="entry name" value="SERINE_THREONINE-PROTEIN KINASE NEKL-3"/>
    <property type="match status" value="1"/>
</dbReference>
<evidence type="ECO:0000256" key="1">
    <source>
        <dbReference type="ARBA" id="ARBA00022679"/>
    </source>
</evidence>
<dbReference type="GO" id="GO:0005524">
    <property type="term" value="F:ATP binding"/>
    <property type="evidence" value="ECO:0007669"/>
    <property type="project" value="UniProtKB-UniRule"/>
</dbReference>
<proteinExistence type="predicted"/>
<dbReference type="InterPro" id="IPR011042">
    <property type="entry name" value="6-blade_b-propeller_TolB-like"/>
</dbReference>
<keyword evidence="8" id="KW-1185">Reference proteome</keyword>
<evidence type="ECO:0000256" key="2">
    <source>
        <dbReference type="ARBA" id="ARBA00022741"/>
    </source>
</evidence>
<feature type="domain" description="Protein kinase" evidence="6">
    <location>
        <begin position="70"/>
        <end position="330"/>
    </location>
</feature>
<dbReference type="InterPro" id="IPR000719">
    <property type="entry name" value="Prot_kinase_dom"/>
</dbReference>
<organism evidence="7 8">
    <name type="scientific">Paludibaculum fermentans</name>
    <dbReference type="NCBI Taxonomy" id="1473598"/>
    <lineage>
        <taxon>Bacteria</taxon>
        <taxon>Pseudomonadati</taxon>
        <taxon>Acidobacteriota</taxon>
        <taxon>Terriglobia</taxon>
        <taxon>Bryobacterales</taxon>
        <taxon>Bryobacteraceae</taxon>
        <taxon>Paludibaculum</taxon>
    </lineage>
</organism>
<dbReference type="RefSeq" id="WP_194447557.1">
    <property type="nucleotide sequence ID" value="NZ_CP063849.1"/>
</dbReference>
<keyword evidence="2 5" id="KW-0547">Nucleotide-binding</keyword>
<dbReference type="Proteomes" id="UP000593892">
    <property type="component" value="Chromosome"/>
</dbReference>
<dbReference type="SUPFAM" id="SSF56112">
    <property type="entry name" value="Protein kinase-like (PK-like)"/>
    <property type="match status" value="1"/>
</dbReference>
<gene>
    <name evidence="7" type="ORF">IRI77_24110</name>
</gene>
<dbReference type="KEGG" id="pfer:IRI77_24110"/>
<dbReference type="Gene3D" id="2.120.10.30">
    <property type="entry name" value="TolB, C-terminal domain"/>
    <property type="match status" value="2"/>
</dbReference>
<dbReference type="PROSITE" id="PS00107">
    <property type="entry name" value="PROTEIN_KINASE_ATP"/>
    <property type="match status" value="1"/>
</dbReference>
<sequence>MAAPNQEHNWQRILELAHEVAEVPSEQRESFLRTRCDNPVIVSSVLDLAQKFHAPAAAPAMQPGSRLGRFTILARIGQGGMGQVFSAVDDVLNRTVAIKVLTEDQAQAGQRAEPMIREARTASSLNHPNIVTIHEVVHTGQTVAIVMEFVPGDSLRVLAAKPMNAAACLKAARQIAAALEAAHNAGVIHRDIKPENVILRPDGHVKVLDFGLARTVSGDPLHSVSSAGLWAGTFRYMSPEQCDGSGLTPASDVHSFGTVLYELLAGQHPFPGTSPIRTMWSIVNDKPPALRDRAPGLPPALYGLIEAMMAKAPAARPAAGAVGAAVESILEDLRGSTSSSGSGVKGPAPRRRLWKAAIWAASVLGLAGLGGVAYWKTRPRTPEIELADALTKLLPSNRATAAAISGDGRFLAFANSQGISLRMLESGDTQPLQVPADFVVDHIAWYPDHARMAVSGFSATRNQPAIWQVSITDTPPRLLRQGARGGVPSPDGNELAFASEDSSEIWVSRADGQQTEKALQGGAGDTFPFVLWCPTGRCILFQRRSPSTRDLGSGSFDRYFQRSLESFDLRTRRVVSKMPELWIESAAMLPDGRLRFLRYSSPGAYYAKELWEIRTLPESGIIQGEPLHLGGPEREYGGYLAGLTSTDSGEVATMLQATDEHAIYTADFDPSPPRLTHIQRLTLDRGRSFPHAWTPDSLQVIFDSERNTSWDVFRQRVDSAEPEAVVAEARRAEVLPQLAPGGRNVLYATGSGNSSGKIDRMMRVPLNGGLPVEVPLNGSLGEFRCSSGPAGRCVLRRAEEQKSYLFYELDPERGVGREIARTAWMPGILGDWDVSPDGRWVALPNHDAKSARIRLVALTPGEAEREVVLPNIADLKGLTWAVDGSGWFLSLTTTVGVRTVFAYPNGRVAPLGNLQAVVQAPNGRKVAFVDHIVAANVWKVRFR</sequence>
<evidence type="ECO:0000256" key="5">
    <source>
        <dbReference type="PROSITE-ProRule" id="PRU10141"/>
    </source>
</evidence>
<keyword evidence="1" id="KW-0808">Transferase</keyword>
<evidence type="ECO:0000313" key="8">
    <source>
        <dbReference type="Proteomes" id="UP000593892"/>
    </source>
</evidence>
<protein>
    <submittedName>
        <fullName evidence="7">Protein kinase</fullName>
    </submittedName>
</protein>
<evidence type="ECO:0000256" key="3">
    <source>
        <dbReference type="ARBA" id="ARBA00022777"/>
    </source>
</evidence>
<dbReference type="AlphaFoldDB" id="A0A7S7NLL3"/>
<keyword evidence="3 7" id="KW-0418">Kinase</keyword>
<dbReference type="InterPro" id="IPR017441">
    <property type="entry name" value="Protein_kinase_ATP_BS"/>
</dbReference>
<dbReference type="SMART" id="SM00220">
    <property type="entry name" value="S_TKc"/>
    <property type="match status" value="1"/>
</dbReference>
<reference evidence="7 8" key="1">
    <citation type="submission" date="2020-10" db="EMBL/GenBank/DDBJ databases">
        <title>Complete genome sequence of Paludibaculum fermentans P105T, a facultatively anaerobic acidobacterium capable of dissimilatory Fe(III) reduction.</title>
        <authorList>
            <person name="Dedysh S.N."/>
            <person name="Beletsky A.V."/>
            <person name="Kulichevskaya I.S."/>
            <person name="Mardanov A.V."/>
            <person name="Ravin N.V."/>
        </authorList>
    </citation>
    <scope>NUCLEOTIDE SEQUENCE [LARGE SCALE GENOMIC DNA]</scope>
    <source>
        <strain evidence="7 8">P105</strain>
    </source>
</reference>
<dbReference type="PROSITE" id="PS00108">
    <property type="entry name" value="PROTEIN_KINASE_ST"/>
    <property type="match status" value="1"/>
</dbReference>
<dbReference type="SUPFAM" id="SSF82171">
    <property type="entry name" value="DPP6 N-terminal domain-like"/>
    <property type="match status" value="1"/>
</dbReference>
<dbReference type="InterPro" id="IPR011009">
    <property type="entry name" value="Kinase-like_dom_sf"/>
</dbReference>
<dbReference type="EMBL" id="CP063849">
    <property type="protein sequence ID" value="QOY85887.1"/>
    <property type="molecule type" value="Genomic_DNA"/>
</dbReference>